<dbReference type="EMBL" id="NAJO01000027">
    <property type="protein sequence ID" value="OQO02437.1"/>
    <property type="molecule type" value="Genomic_DNA"/>
</dbReference>
<evidence type="ECO:0000313" key="5">
    <source>
        <dbReference type="EMBL" id="OQO02437.1"/>
    </source>
</evidence>
<comment type="subcellular location">
    <subcellularLocation>
        <location evidence="1">Mitochondrion</location>
    </subcellularLocation>
</comment>
<dbReference type="InParanoid" id="A0A1V8STB5"/>
<evidence type="ECO:0000256" key="4">
    <source>
        <dbReference type="SAM" id="MobiDB-lite"/>
    </source>
</evidence>
<dbReference type="STRING" id="1507870.A0A1V8STB5"/>
<evidence type="ECO:0000256" key="3">
    <source>
        <dbReference type="ARBA" id="ARBA00043970"/>
    </source>
</evidence>
<protein>
    <recommendedName>
        <fullName evidence="7">37S ribosomal protein YMR-31, mitochondrial</fullName>
    </recommendedName>
</protein>
<dbReference type="Proteomes" id="UP000192596">
    <property type="component" value="Unassembled WGS sequence"/>
</dbReference>
<evidence type="ECO:0000256" key="1">
    <source>
        <dbReference type="ARBA" id="ARBA00004173"/>
    </source>
</evidence>
<dbReference type="PANTHER" id="PTHR31601">
    <property type="entry name" value="28S RIBOSOMAL PROTEIN S36, MITOCHONDRIAL"/>
    <property type="match status" value="1"/>
</dbReference>
<dbReference type="InterPro" id="IPR020373">
    <property type="entry name" value="Kgd4/YMR-31"/>
</dbReference>
<keyword evidence="6" id="KW-1185">Reference proteome</keyword>
<accession>A0A1V8STB5</accession>
<feature type="region of interest" description="Disordered" evidence="4">
    <location>
        <begin position="23"/>
        <end position="104"/>
    </location>
</feature>
<dbReference type="OrthoDB" id="2116030at2759"/>
<name>A0A1V8STB5_9PEZI</name>
<evidence type="ECO:0000313" key="6">
    <source>
        <dbReference type="Proteomes" id="UP000192596"/>
    </source>
</evidence>
<sequence>MRLTPFLRQHTPLIRFLGKRTFPKEADHTPHPHPASPTHSLPESFASYRQNAVQHGSLKGPQTSASPTSTPKPSASAAVQSAGAYGAVGGRSGRQLGDVRPKDGEVWDRSELPQRFRRTPFTETEIEAIESGGATLTW</sequence>
<dbReference type="AlphaFoldDB" id="A0A1V8STB5"/>
<dbReference type="Pfam" id="PF10937">
    <property type="entry name" value="Kgd4-YMR31"/>
    <property type="match status" value="1"/>
</dbReference>
<gene>
    <name evidence="5" type="ORF">B0A48_11964</name>
</gene>
<comment type="caution">
    <text evidence="5">The sequence shown here is derived from an EMBL/GenBank/DDBJ whole genome shotgun (WGS) entry which is preliminary data.</text>
</comment>
<dbReference type="GO" id="GO:0005739">
    <property type="term" value="C:mitochondrion"/>
    <property type="evidence" value="ECO:0007669"/>
    <property type="project" value="UniProtKB-SubCell"/>
</dbReference>
<dbReference type="GO" id="GO:0004591">
    <property type="term" value="F:oxoglutarate dehydrogenase (succinyl-transferring) activity"/>
    <property type="evidence" value="ECO:0007669"/>
    <property type="project" value="TreeGrafter"/>
</dbReference>
<organism evidence="5 6">
    <name type="scientific">Cryoendolithus antarcticus</name>
    <dbReference type="NCBI Taxonomy" id="1507870"/>
    <lineage>
        <taxon>Eukaryota</taxon>
        <taxon>Fungi</taxon>
        <taxon>Dikarya</taxon>
        <taxon>Ascomycota</taxon>
        <taxon>Pezizomycotina</taxon>
        <taxon>Dothideomycetes</taxon>
        <taxon>Dothideomycetidae</taxon>
        <taxon>Cladosporiales</taxon>
        <taxon>Cladosporiaceae</taxon>
        <taxon>Cryoendolithus</taxon>
    </lineage>
</organism>
<comment type="similarity">
    <text evidence="3">Belongs to the alpha-ketoglutarate dehydrogenase component 4 family.</text>
</comment>
<proteinExistence type="inferred from homology"/>
<dbReference type="GO" id="GO:0006103">
    <property type="term" value="P:2-oxoglutarate metabolic process"/>
    <property type="evidence" value="ECO:0007669"/>
    <property type="project" value="InterPro"/>
</dbReference>
<feature type="compositionally biased region" description="Low complexity" evidence="4">
    <location>
        <begin position="63"/>
        <end position="78"/>
    </location>
</feature>
<keyword evidence="2" id="KW-0496">Mitochondrion</keyword>
<evidence type="ECO:0008006" key="7">
    <source>
        <dbReference type="Google" id="ProtNLM"/>
    </source>
</evidence>
<evidence type="ECO:0000256" key="2">
    <source>
        <dbReference type="ARBA" id="ARBA00023128"/>
    </source>
</evidence>
<reference evidence="6" key="1">
    <citation type="submission" date="2017-03" db="EMBL/GenBank/DDBJ databases">
        <title>Genomes of endolithic fungi from Antarctica.</title>
        <authorList>
            <person name="Coleine C."/>
            <person name="Masonjones S."/>
            <person name="Stajich J.E."/>
        </authorList>
    </citation>
    <scope>NUCLEOTIDE SEQUENCE [LARGE SCALE GENOMIC DNA]</scope>
    <source>
        <strain evidence="6">CCFEE 5527</strain>
    </source>
</reference>
<dbReference type="PANTHER" id="PTHR31601:SF2">
    <property type="entry name" value="ALPHA-KETOGLUTARATE DEHYDROGENASE COMPONENT 4"/>
    <property type="match status" value="1"/>
</dbReference>